<keyword evidence="2" id="KW-1133">Transmembrane helix</keyword>
<keyword evidence="2" id="KW-0472">Membrane</keyword>
<dbReference type="Pfam" id="PF01478">
    <property type="entry name" value="Peptidase_A24"/>
    <property type="match status" value="1"/>
</dbReference>
<feature type="transmembrane region" description="Helical" evidence="2">
    <location>
        <begin position="147"/>
        <end position="164"/>
    </location>
</feature>
<accession>A0ABR9ZPN7</accession>
<sequence length="165" mass="17836">MKKWKSKKVILIGLLMCMISLIIAFSESVSTIKIVLFGAVLVVAGFIDFKTRTIPDWIHVLVIMIAFIGIDLMDSLTGLLIVPFPYLMMAFLKENSIGGGDVKLMGACGFYLGLQAGCVASILGLVLAIIGHFVCRVIFGKMLNKSIPLAPYLGAGCLIAHFIVK</sequence>
<evidence type="ECO:0000313" key="5">
    <source>
        <dbReference type="Proteomes" id="UP000614200"/>
    </source>
</evidence>
<feature type="transmembrane region" description="Helical" evidence="2">
    <location>
        <begin position="61"/>
        <end position="84"/>
    </location>
</feature>
<feature type="transmembrane region" description="Helical" evidence="2">
    <location>
        <begin position="104"/>
        <end position="135"/>
    </location>
</feature>
<evidence type="ECO:0000256" key="2">
    <source>
        <dbReference type="SAM" id="Phobius"/>
    </source>
</evidence>
<dbReference type="InterPro" id="IPR000045">
    <property type="entry name" value="Prepilin_IV_endopep_pep"/>
</dbReference>
<comment type="similarity">
    <text evidence="1">Belongs to the peptidase A24 family.</text>
</comment>
<evidence type="ECO:0000313" key="4">
    <source>
        <dbReference type="EMBL" id="MBF4692286.1"/>
    </source>
</evidence>
<dbReference type="Proteomes" id="UP000614200">
    <property type="component" value="Unassembled WGS sequence"/>
</dbReference>
<dbReference type="Gene3D" id="1.20.120.1220">
    <property type="match status" value="1"/>
</dbReference>
<reference evidence="4 5" key="1">
    <citation type="submission" date="2020-11" db="EMBL/GenBank/DDBJ databases">
        <title>Fusibacter basophilias sp. nov.</title>
        <authorList>
            <person name="Qiu D."/>
        </authorList>
    </citation>
    <scope>NUCLEOTIDE SEQUENCE [LARGE SCALE GENOMIC DNA]</scope>
    <source>
        <strain evidence="4 5">Q10-2</strain>
    </source>
</reference>
<organism evidence="4 5">
    <name type="scientific">Fusibacter ferrireducens</name>
    <dbReference type="NCBI Taxonomy" id="2785058"/>
    <lineage>
        <taxon>Bacteria</taxon>
        <taxon>Bacillati</taxon>
        <taxon>Bacillota</taxon>
        <taxon>Clostridia</taxon>
        <taxon>Eubacteriales</taxon>
        <taxon>Eubacteriales Family XII. Incertae Sedis</taxon>
        <taxon>Fusibacter</taxon>
    </lineage>
</organism>
<feature type="transmembrane region" description="Helical" evidence="2">
    <location>
        <begin position="32"/>
        <end position="49"/>
    </location>
</feature>
<proteinExistence type="inferred from homology"/>
<dbReference type="InterPro" id="IPR050882">
    <property type="entry name" value="Prepilin_peptidase/N-MTase"/>
</dbReference>
<protein>
    <submittedName>
        <fullName evidence="4">Prepilin peptidase</fullName>
    </submittedName>
</protein>
<evidence type="ECO:0000256" key="1">
    <source>
        <dbReference type="ARBA" id="ARBA00005801"/>
    </source>
</evidence>
<keyword evidence="2" id="KW-0812">Transmembrane</keyword>
<dbReference type="PANTHER" id="PTHR30487:SF0">
    <property type="entry name" value="PREPILIN LEADER PEPTIDASE_N-METHYLTRANSFERASE-RELATED"/>
    <property type="match status" value="1"/>
</dbReference>
<comment type="caution">
    <text evidence="4">The sequence shown here is derived from an EMBL/GenBank/DDBJ whole genome shotgun (WGS) entry which is preliminary data.</text>
</comment>
<feature type="domain" description="Prepilin type IV endopeptidase peptidase" evidence="3">
    <location>
        <begin position="36"/>
        <end position="130"/>
    </location>
</feature>
<name>A0ABR9ZPN7_9FIRM</name>
<keyword evidence="5" id="KW-1185">Reference proteome</keyword>
<dbReference type="PANTHER" id="PTHR30487">
    <property type="entry name" value="TYPE 4 PREPILIN-LIKE PROTEINS LEADER PEPTIDE-PROCESSING ENZYME"/>
    <property type="match status" value="1"/>
</dbReference>
<feature type="transmembrane region" description="Helical" evidence="2">
    <location>
        <begin position="9"/>
        <end position="26"/>
    </location>
</feature>
<evidence type="ECO:0000259" key="3">
    <source>
        <dbReference type="Pfam" id="PF01478"/>
    </source>
</evidence>
<dbReference type="EMBL" id="JADKNH010000002">
    <property type="protein sequence ID" value="MBF4692286.1"/>
    <property type="molecule type" value="Genomic_DNA"/>
</dbReference>
<dbReference type="RefSeq" id="WP_194700523.1">
    <property type="nucleotide sequence ID" value="NZ_JADKNH010000002.1"/>
</dbReference>
<gene>
    <name evidence="4" type="ORF">ISU02_04125</name>
</gene>